<keyword evidence="1 2" id="KW-0129">CBS domain</keyword>
<proteinExistence type="predicted"/>
<accession>A0A6H1WRA2</accession>
<dbReference type="SMART" id="SM00116">
    <property type="entry name" value="CBS"/>
    <property type="match status" value="2"/>
</dbReference>
<dbReference type="Gene3D" id="3.10.580.10">
    <property type="entry name" value="CBS-domain"/>
    <property type="match status" value="1"/>
</dbReference>
<dbReference type="InterPro" id="IPR000644">
    <property type="entry name" value="CBS_dom"/>
</dbReference>
<evidence type="ECO:0000313" key="4">
    <source>
        <dbReference type="EMBL" id="QJA05745.1"/>
    </source>
</evidence>
<feature type="domain" description="CBS" evidence="3">
    <location>
        <begin position="78"/>
        <end position="133"/>
    </location>
</feature>
<evidence type="ECO:0000259" key="3">
    <source>
        <dbReference type="PROSITE" id="PS51371"/>
    </source>
</evidence>
<dbReference type="InterPro" id="IPR051257">
    <property type="entry name" value="Diverse_CBS-Domain"/>
</dbReference>
<dbReference type="PROSITE" id="PS51371">
    <property type="entry name" value="CBS"/>
    <property type="match status" value="2"/>
</dbReference>
<evidence type="ECO:0000256" key="2">
    <source>
        <dbReference type="PROSITE-ProRule" id="PRU00703"/>
    </source>
</evidence>
<sequence length="133" mass="14681">MDFTQTKVREVMSREVFRVPLEASLEEILRELLEHRIHAVLVSGPGGEFMGVVSHSDIIEALAKHGPRIFEMKAEDLMCPKPYTIEAEATLKEAAAKMIAHRVHRLLVVTSHGGKFIPVGVLSATDLVRAASL</sequence>
<dbReference type="PANTHER" id="PTHR43080">
    <property type="entry name" value="CBS DOMAIN-CONTAINING PROTEIN CBSX3, MITOCHONDRIAL"/>
    <property type="match status" value="1"/>
</dbReference>
<dbReference type="RefSeq" id="WP_168719106.1">
    <property type="nucleotide sequence ID" value="NZ_CP042909.1"/>
</dbReference>
<reference evidence="4 5" key="1">
    <citation type="submission" date="2019-08" db="EMBL/GenBank/DDBJ databases">
        <title>Complete genome sequence of Thermosulfurimonas marina SU872T, an anaerobic thermophilic chemolithoautotrophic bacterium isolated from a shallow marine hydrothermal vent.</title>
        <authorList>
            <person name="Allioux M."/>
            <person name="Jebbar M."/>
            <person name="Slobodkina G."/>
            <person name="Slobodkin A."/>
            <person name="Moalic Y."/>
            <person name="Frolova A."/>
            <person name="Shao Z."/>
            <person name="Alain K."/>
        </authorList>
    </citation>
    <scope>NUCLEOTIDE SEQUENCE [LARGE SCALE GENOMIC DNA]</scope>
    <source>
        <strain evidence="4 5">SU872</strain>
    </source>
</reference>
<dbReference type="PANTHER" id="PTHR43080:SF2">
    <property type="entry name" value="CBS DOMAIN-CONTAINING PROTEIN"/>
    <property type="match status" value="1"/>
</dbReference>
<gene>
    <name evidence="4" type="ORF">FVE67_02560</name>
</gene>
<dbReference type="EMBL" id="CP042909">
    <property type="protein sequence ID" value="QJA05745.1"/>
    <property type="molecule type" value="Genomic_DNA"/>
</dbReference>
<dbReference type="Pfam" id="PF00571">
    <property type="entry name" value="CBS"/>
    <property type="match status" value="2"/>
</dbReference>
<keyword evidence="5" id="KW-1185">Reference proteome</keyword>
<evidence type="ECO:0000313" key="5">
    <source>
        <dbReference type="Proteomes" id="UP000501253"/>
    </source>
</evidence>
<dbReference type="InterPro" id="IPR046342">
    <property type="entry name" value="CBS_dom_sf"/>
</dbReference>
<dbReference type="SUPFAM" id="SSF54631">
    <property type="entry name" value="CBS-domain pair"/>
    <property type="match status" value="1"/>
</dbReference>
<evidence type="ECO:0000256" key="1">
    <source>
        <dbReference type="ARBA" id="ARBA00023122"/>
    </source>
</evidence>
<dbReference type="KEGG" id="tmai:FVE67_02560"/>
<feature type="domain" description="CBS" evidence="3">
    <location>
        <begin position="12"/>
        <end position="68"/>
    </location>
</feature>
<protein>
    <submittedName>
        <fullName evidence="4">CBS domain-containing protein</fullName>
    </submittedName>
</protein>
<organism evidence="4 5">
    <name type="scientific">Thermosulfurimonas marina</name>
    <dbReference type="NCBI Taxonomy" id="2047767"/>
    <lineage>
        <taxon>Bacteria</taxon>
        <taxon>Pseudomonadati</taxon>
        <taxon>Thermodesulfobacteriota</taxon>
        <taxon>Thermodesulfobacteria</taxon>
        <taxon>Thermodesulfobacteriales</taxon>
        <taxon>Thermodesulfobacteriaceae</taxon>
        <taxon>Thermosulfurimonas</taxon>
    </lineage>
</organism>
<dbReference type="Proteomes" id="UP000501253">
    <property type="component" value="Chromosome"/>
</dbReference>
<dbReference type="AlphaFoldDB" id="A0A6H1WRA2"/>
<name>A0A6H1WRA2_9BACT</name>